<dbReference type="HOGENOM" id="CLU_087860_2_1_2"/>
<dbReference type="InterPro" id="IPR050992">
    <property type="entry name" value="CheZ_family_phosphatases"/>
</dbReference>
<keyword evidence="2" id="KW-0378">Hydrolase</keyword>
<proteinExistence type="predicted"/>
<name>A0A0E3KZ38_METTT</name>
<gene>
    <name evidence="3" type="ORF">MSTHT_1827</name>
</gene>
<dbReference type="EMBL" id="CP009501">
    <property type="protein sequence ID" value="AKB13585.1"/>
    <property type="molecule type" value="Genomic_DNA"/>
</dbReference>
<protein>
    <submittedName>
        <fullName evidence="3">Chemotaxis protein CheC--inhibitor of MCP methylation</fullName>
    </submittedName>
</protein>
<dbReference type="Gene3D" id="3.40.1550.10">
    <property type="entry name" value="CheC-like"/>
    <property type="match status" value="1"/>
</dbReference>
<keyword evidence="1" id="KW-0145">Chemotaxis</keyword>
<dbReference type="PATRIC" id="fig|523844.20.peg.2257"/>
<dbReference type="KEGG" id="mthr:MSTHT_1827"/>
<dbReference type="InterPro" id="IPR028976">
    <property type="entry name" value="CheC-like_sf"/>
</dbReference>
<dbReference type="GO" id="GO:0006935">
    <property type="term" value="P:chemotaxis"/>
    <property type="evidence" value="ECO:0007669"/>
    <property type="project" value="UniProtKB-KW"/>
</dbReference>
<dbReference type="SUPFAM" id="SSF103039">
    <property type="entry name" value="CheC-like"/>
    <property type="match status" value="1"/>
</dbReference>
<organism evidence="3 4">
    <name type="scientific">Methanosarcina thermophila (strain ATCC 43570 / DSM 1825 / OCM 12 / VKM B-1830 / TM-1)</name>
    <dbReference type="NCBI Taxonomy" id="523844"/>
    <lineage>
        <taxon>Archaea</taxon>
        <taxon>Methanobacteriati</taxon>
        <taxon>Methanobacteriota</taxon>
        <taxon>Stenosarchaea group</taxon>
        <taxon>Methanomicrobia</taxon>
        <taxon>Methanosarcinales</taxon>
        <taxon>Methanosarcinaceae</taxon>
        <taxon>Methanosarcina</taxon>
    </lineage>
</organism>
<accession>A0A0E3KZ38</accession>
<evidence type="ECO:0000313" key="3">
    <source>
        <dbReference type="EMBL" id="AKB13585.1"/>
    </source>
</evidence>
<dbReference type="PANTHER" id="PTHR43693:SF1">
    <property type="entry name" value="PROTEIN PHOSPHATASE CHEZ"/>
    <property type="match status" value="1"/>
</dbReference>
<evidence type="ECO:0000256" key="1">
    <source>
        <dbReference type="ARBA" id="ARBA00022500"/>
    </source>
</evidence>
<dbReference type="OrthoDB" id="182374at2157"/>
<dbReference type="RefSeq" id="WP_048167592.1">
    <property type="nucleotide sequence ID" value="NZ_CP009501.1"/>
</dbReference>
<dbReference type="CDD" id="cd17909">
    <property type="entry name" value="CheC_ClassI"/>
    <property type="match status" value="1"/>
</dbReference>
<dbReference type="AlphaFoldDB" id="A0A0E3KZ38"/>
<reference evidence="3 4" key="1">
    <citation type="submission" date="2014-07" db="EMBL/GenBank/DDBJ databases">
        <title>Methanogenic archaea and the global carbon cycle.</title>
        <authorList>
            <person name="Henriksen J.R."/>
            <person name="Luke J."/>
            <person name="Reinhart S."/>
            <person name="Benedict M.N."/>
            <person name="Youngblut N.D."/>
            <person name="Metcalf M.E."/>
            <person name="Whitaker R.J."/>
            <person name="Metcalf W.W."/>
        </authorList>
    </citation>
    <scope>NUCLEOTIDE SEQUENCE [LARGE SCALE GENOMIC DNA]</scope>
    <source>
        <strain evidence="4">ATCC 43570 / DSM 1825 / OCM 12 / VKM B-1830 / TM-1</strain>
    </source>
</reference>
<evidence type="ECO:0000256" key="2">
    <source>
        <dbReference type="ARBA" id="ARBA00022801"/>
    </source>
</evidence>
<dbReference type="GO" id="GO:0016787">
    <property type="term" value="F:hydrolase activity"/>
    <property type="evidence" value="ECO:0007669"/>
    <property type="project" value="UniProtKB-KW"/>
</dbReference>
<dbReference type="GeneID" id="41602798"/>
<dbReference type="PANTHER" id="PTHR43693">
    <property type="entry name" value="PROTEIN PHOSPHATASE CHEZ"/>
    <property type="match status" value="1"/>
</dbReference>
<evidence type="ECO:0000313" key="4">
    <source>
        <dbReference type="Proteomes" id="UP000066529"/>
    </source>
</evidence>
<dbReference type="Proteomes" id="UP000066529">
    <property type="component" value="Chromosome"/>
</dbReference>
<sequence length="223" mass="25016">MEEIGNLRNLSEYEYGALKELGNIGIGNSATSLYKLTNSLVQTRVLSAKLDLIENIPKITSISEFPILGSLMHIEKDLAGYILVFFPEKSVKNLALIFLDEEKEIDLINAMNRPLIEKGTDLIDTMSRSLIEEVSHIVAGTYVTALSKFLDLTILVSAPYTVYDMSSSILNSVLTEMSYKTDFSLLLDTEFLIKEKEICGYVLTLFDPASLDRLLKRINEIPH</sequence>
<dbReference type="STRING" id="523844.MSTHT_1827"/>